<dbReference type="PROSITE" id="PS51257">
    <property type="entry name" value="PROKAR_LIPOPROTEIN"/>
    <property type="match status" value="1"/>
</dbReference>
<dbReference type="InterPro" id="IPR058792">
    <property type="entry name" value="Beta-barrel_RND_2"/>
</dbReference>
<dbReference type="EMBL" id="FXTN01000002">
    <property type="protein sequence ID" value="SMO48959.1"/>
    <property type="molecule type" value="Genomic_DNA"/>
</dbReference>
<dbReference type="Pfam" id="PF25954">
    <property type="entry name" value="Beta-barrel_RND_2"/>
    <property type="match status" value="1"/>
</dbReference>
<dbReference type="GO" id="GO:0015562">
    <property type="term" value="F:efflux transmembrane transporter activity"/>
    <property type="evidence" value="ECO:0007669"/>
    <property type="project" value="TreeGrafter"/>
</dbReference>
<comment type="similarity">
    <text evidence="1">Belongs to the membrane fusion protein (MFP) (TC 8.A.1) family.</text>
</comment>
<gene>
    <name evidence="6" type="ORF">SAMN06265348_102484</name>
</gene>
<accession>A0A521BPC7</accession>
<dbReference type="AlphaFoldDB" id="A0A521BPC7"/>
<evidence type="ECO:0000259" key="4">
    <source>
        <dbReference type="Pfam" id="PF25954"/>
    </source>
</evidence>
<dbReference type="PANTHER" id="PTHR30469">
    <property type="entry name" value="MULTIDRUG RESISTANCE PROTEIN MDTA"/>
    <property type="match status" value="1"/>
</dbReference>
<dbReference type="InterPro" id="IPR006143">
    <property type="entry name" value="RND_pump_MFP"/>
</dbReference>
<dbReference type="Gene3D" id="2.40.50.100">
    <property type="match status" value="1"/>
</dbReference>
<dbReference type="Gene3D" id="1.10.287.470">
    <property type="entry name" value="Helix hairpin bin"/>
    <property type="match status" value="1"/>
</dbReference>
<dbReference type="Gene3D" id="2.40.30.170">
    <property type="match status" value="1"/>
</dbReference>
<keyword evidence="2" id="KW-0732">Signal</keyword>
<dbReference type="NCBIfam" id="TIGR01730">
    <property type="entry name" value="RND_mfp"/>
    <property type="match status" value="1"/>
</dbReference>
<name>A0A521BPC7_9SPHI</name>
<protein>
    <submittedName>
        <fullName evidence="6">RND family efflux transporter, MFP subunit</fullName>
    </submittedName>
</protein>
<feature type="chain" id="PRO_5022159185" evidence="2">
    <location>
        <begin position="20"/>
        <end position="358"/>
    </location>
</feature>
<proteinExistence type="inferred from homology"/>
<keyword evidence="7" id="KW-1185">Reference proteome</keyword>
<dbReference type="InterPro" id="IPR058625">
    <property type="entry name" value="MdtA-like_BSH"/>
</dbReference>
<feature type="domain" description="CusB-like beta-barrel" evidence="4">
    <location>
        <begin position="212"/>
        <end position="283"/>
    </location>
</feature>
<dbReference type="RefSeq" id="WP_185960388.1">
    <property type="nucleotide sequence ID" value="NZ_CBCSJO010000003.1"/>
</dbReference>
<reference evidence="6 7" key="1">
    <citation type="submission" date="2017-05" db="EMBL/GenBank/DDBJ databases">
        <authorList>
            <person name="Varghese N."/>
            <person name="Submissions S."/>
        </authorList>
    </citation>
    <scope>NUCLEOTIDE SEQUENCE [LARGE SCALE GENOMIC DNA]</scope>
    <source>
        <strain evidence="6 7">DSM 19036</strain>
    </source>
</reference>
<dbReference type="GO" id="GO:1990281">
    <property type="term" value="C:efflux pump complex"/>
    <property type="evidence" value="ECO:0007669"/>
    <property type="project" value="TreeGrafter"/>
</dbReference>
<feature type="domain" description="Multidrug resistance protein MdtA-like barrel-sandwich hybrid" evidence="3">
    <location>
        <begin position="60"/>
        <end position="197"/>
    </location>
</feature>
<dbReference type="SUPFAM" id="SSF111369">
    <property type="entry name" value="HlyD-like secretion proteins"/>
    <property type="match status" value="1"/>
</dbReference>
<dbReference type="Proteomes" id="UP000320300">
    <property type="component" value="Unassembled WGS sequence"/>
</dbReference>
<feature type="signal peptide" evidence="2">
    <location>
        <begin position="1"/>
        <end position="19"/>
    </location>
</feature>
<dbReference type="InterPro" id="IPR058637">
    <property type="entry name" value="YknX-like_C"/>
</dbReference>
<dbReference type="PANTHER" id="PTHR30469:SF37">
    <property type="entry name" value="RAGD PROTEIN"/>
    <property type="match status" value="1"/>
</dbReference>
<evidence type="ECO:0000313" key="6">
    <source>
        <dbReference type="EMBL" id="SMO48959.1"/>
    </source>
</evidence>
<dbReference type="Pfam" id="PF25989">
    <property type="entry name" value="YknX_C"/>
    <property type="match status" value="1"/>
</dbReference>
<dbReference type="Gene3D" id="2.40.420.20">
    <property type="match status" value="1"/>
</dbReference>
<evidence type="ECO:0000256" key="2">
    <source>
        <dbReference type="SAM" id="SignalP"/>
    </source>
</evidence>
<sequence length="358" mass="39122">MKVKYIVIACILVLSAACSSPKPKEKEVEASKPHYRVTSVQRAGMEQTVKLPAQLAAYQEVSVFPKVNGYVKSVLVDIGSKVTKGQLLMTLEAPEILQSALQAKEKYARSQSDFNLNRENYERLRIASRTPGAISPMELATYKSKMQSDSALSNAEKASWQMQKVLMGYLRVTAPFSGVITDRNTHPGDLASAGSKDSKPMLELKQVDHLRLQVEVPEGLAAALKTGDKISFYLSALPGKKMTATISRKAGNVNIQYRSERVELDVDNRNGKLSPGMYADVIMKVKGSPEDLVVPKAAVVTSTERKYVIAIRGGETMKVDVSTGIEFQNKVTVAGDLKNGDQVIAEANDEIEEGLKLN</sequence>
<dbReference type="Pfam" id="PF25917">
    <property type="entry name" value="BSH_RND"/>
    <property type="match status" value="1"/>
</dbReference>
<evidence type="ECO:0000259" key="5">
    <source>
        <dbReference type="Pfam" id="PF25989"/>
    </source>
</evidence>
<evidence type="ECO:0000256" key="1">
    <source>
        <dbReference type="ARBA" id="ARBA00009477"/>
    </source>
</evidence>
<evidence type="ECO:0000313" key="7">
    <source>
        <dbReference type="Proteomes" id="UP000320300"/>
    </source>
</evidence>
<feature type="domain" description="YknX-like C-terminal permuted SH3-like" evidence="5">
    <location>
        <begin position="292"/>
        <end position="356"/>
    </location>
</feature>
<organism evidence="6 7">
    <name type="scientific">Pedobacter westerhofensis</name>
    <dbReference type="NCBI Taxonomy" id="425512"/>
    <lineage>
        <taxon>Bacteria</taxon>
        <taxon>Pseudomonadati</taxon>
        <taxon>Bacteroidota</taxon>
        <taxon>Sphingobacteriia</taxon>
        <taxon>Sphingobacteriales</taxon>
        <taxon>Sphingobacteriaceae</taxon>
        <taxon>Pedobacter</taxon>
    </lineage>
</organism>
<evidence type="ECO:0000259" key="3">
    <source>
        <dbReference type="Pfam" id="PF25917"/>
    </source>
</evidence>